<evidence type="ECO:0000256" key="8">
    <source>
        <dbReference type="ARBA" id="ARBA00022989"/>
    </source>
</evidence>
<dbReference type="InterPro" id="IPR045585">
    <property type="entry name" value="CdaA_N"/>
</dbReference>
<dbReference type="GO" id="GO:0106408">
    <property type="term" value="F:diadenylate cyclase activity"/>
    <property type="evidence" value="ECO:0007669"/>
    <property type="project" value="UniProtKB-EC"/>
</dbReference>
<dbReference type="Proteomes" id="UP000184447">
    <property type="component" value="Unassembled WGS sequence"/>
</dbReference>
<dbReference type="STRING" id="1121316.SAMN02745207_01472"/>
<dbReference type="GO" id="GO:0006171">
    <property type="term" value="P:cAMP biosynthetic process"/>
    <property type="evidence" value="ECO:0007669"/>
    <property type="project" value="InterPro"/>
</dbReference>
<dbReference type="InterPro" id="IPR036888">
    <property type="entry name" value="DNA_integrity_DisA_N_sf"/>
</dbReference>
<protein>
    <recommendedName>
        <fullName evidence="10">Diadenylate cyclase</fullName>
        <shortName evidence="10">DAC</shortName>
        <ecNumber evidence="10">2.7.7.85</ecNumber>
    </recommendedName>
    <alternativeName>
        <fullName evidence="10">Cyclic-di-AMP synthase</fullName>
        <shortName evidence="10">c-di-AMP synthase</shortName>
    </alternativeName>
</protein>
<feature type="domain" description="DAC" evidence="11">
    <location>
        <begin position="86"/>
        <end position="246"/>
    </location>
</feature>
<evidence type="ECO:0000256" key="5">
    <source>
        <dbReference type="ARBA" id="ARBA00022695"/>
    </source>
</evidence>
<feature type="transmembrane region" description="Helical" evidence="10">
    <location>
        <begin position="6"/>
        <end position="32"/>
    </location>
</feature>
<organism evidence="12 13">
    <name type="scientific">Clostridium grantii DSM 8605</name>
    <dbReference type="NCBI Taxonomy" id="1121316"/>
    <lineage>
        <taxon>Bacteria</taxon>
        <taxon>Bacillati</taxon>
        <taxon>Bacillota</taxon>
        <taxon>Clostridia</taxon>
        <taxon>Eubacteriales</taxon>
        <taxon>Clostridiaceae</taxon>
        <taxon>Clostridium</taxon>
    </lineage>
</organism>
<dbReference type="PANTHER" id="PTHR34185">
    <property type="entry name" value="DIADENYLATE CYCLASE"/>
    <property type="match status" value="1"/>
</dbReference>
<dbReference type="NCBIfam" id="TIGR00159">
    <property type="entry name" value="diadenylate cyclase CdaA"/>
    <property type="match status" value="1"/>
</dbReference>
<feature type="transmembrane region" description="Helical" evidence="10">
    <location>
        <begin position="44"/>
        <end position="62"/>
    </location>
</feature>
<keyword evidence="13" id="KW-1185">Reference proteome</keyword>
<sequence length="281" mass="31212">MEFLNIILNTIKSINIFSILDIVSVSFIFYQVYMLLRKTRAEQLLKGILLVVLLIPISSLLQLQTLNWILNKTITIGVLSLVIIFQPEIRKALEHIGRSAFTEKHIFQDDETISVIISEITKAVENLSASKTGALIVIEQKTGLSDIIETGTKIDGNTSAALLENIFVENTPLHDGAVVIRSNRIAACGCFLPLSSDRNISKQLGTRHRAAVGISEVSDALTIIVSEETGVISLAVNGKLTRYYSNEKLKAILIKIIQYRRDKKITIGEKVKSWVKIKIKA</sequence>
<keyword evidence="5 10" id="KW-0548">Nucleotidyltransferase</keyword>
<keyword evidence="7 10" id="KW-0067">ATP-binding</keyword>
<dbReference type="RefSeq" id="WP_073337777.1">
    <property type="nucleotide sequence ID" value="NZ_FQXM01000006.1"/>
</dbReference>
<dbReference type="AlphaFoldDB" id="A0A1M5TSU6"/>
<evidence type="ECO:0000256" key="10">
    <source>
        <dbReference type="HAMAP-Rule" id="MF_01499"/>
    </source>
</evidence>
<keyword evidence="9 10" id="KW-0472">Membrane</keyword>
<keyword evidence="3 10" id="KW-0808">Transferase</keyword>
<evidence type="ECO:0000256" key="1">
    <source>
        <dbReference type="ARBA" id="ARBA00000877"/>
    </source>
</evidence>
<dbReference type="PROSITE" id="PS51794">
    <property type="entry name" value="DAC"/>
    <property type="match status" value="1"/>
</dbReference>
<evidence type="ECO:0000313" key="13">
    <source>
        <dbReference type="Proteomes" id="UP000184447"/>
    </source>
</evidence>
<dbReference type="FunFam" id="3.40.1700.10:FF:000002">
    <property type="entry name" value="Diadenylate cyclase"/>
    <property type="match status" value="1"/>
</dbReference>
<keyword evidence="8 10" id="KW-1133">Transmembrane helix</keyword>
<comment type="function">
    <text evidence="10">Catalyzes the condensation of 2 ATP molecules into cyclic di-AMP (c-di-AMP), a second messenger used to regulate differing processes in different bacteria.</text>
</comment>
<dbReference type="PIRSF" id="PIRSF004793">
    <property type="entry name" value="UCP004793"/>
    <property type="match status" value="1"/>
</dbReference>
<dbReference type="GO" id="GO:0004016">
    <property type="term" value="F:adenylate cyclase activity"/>
    <property type="evidence" value="ECO:0007669"/>
    <property type="project" value="UniProtKB-UniRule"/>
</dbReference>
<dbReference type="EMBL" id="FQXM01000006">
    <property type="protein sequence ID" value="SHH53748.1"/>
    <property type="molecule type" value="Genomic_DNA"/>
</dbReference>
<comment type="catalytic activity">
    <reaction evidence="1 10">
        <text>2 ATP = 3',3'-c-di-AMP + 2 diphosphate</text>
        <dbReference type="Rhea" id="RHEA:35655"/>
        <dbReference type="ChEBI" id="CHEBI:30616"/>
        <dbReference type="ChEBI" id="CHEBI:33019"/>
        <dbReference type="ChEBI" id="CHEBI:71500"/>
        <dbReference type="EC" id="2.7.7.85"/>
    </reaction>
</comment>
<dbReference type="InterPro" id="IPR050338">
    <property type="entry name" value="DisA"/>
</dbReference>
<proteinExistence type="inferred from homology"/>
<dbReference type="OrthoDB" id="9807385at2"/>
<keyword evidence="2 10" id="KW-1003">Cell membrane</keyword>
<dbReference type="Gene3D" id="3.40.1700.10">
    <property type="entry name" value="DNA integrity scanning protein, DisA, N-terminal domain"/>
    <property type="match status" value="1"/>
</dbReference>
<evidence type="ECO:0000256" key="7">
    <source>
        <dbReference type="ARBA" id="ARBA00022840"/>
    </source>
</evidence>
<dbReference type="InterPro" id="IPR003390">
    <property type="entry name" value="DNA_integrity_scan_DisA_N"/>
</dbReference>
<evidence type="ECO:0000256" key="4">
    <source>
        <dbReference type="ARBA" id="ARBA00022692"/>
    </source>
</evidence>
<dbReference type="Pfam" id="PF02457">
    <property type="entry name" value="DAC"/>
    <property type="match status" value="1"/>
</dbReference>
<keyword evidence="6 10" id="KW-0547">Nucleotide-binding</keyword>
<dbReference type="Pfam" id="PF19293">
    <property type="entry name" value="CdaA_N"/>
    <property type="match status" value="1"/>
</dbReference>
<evidence type="ECO:0000313" key="12">
    <source>
        <dbReference type="EMBL" id="SHH53748.1"/>
    </source>
</evidence>
<dbReference type="SUPFAM" id="SSF143597">
    <property type="entry name" value="YojJ-like"/>
    <property type="match status" value="1"/>
</dbReference>
<accession>A0A1M5TSU6</accession>
<dbReference type="InterPro" id="IPR034701">
    <property type="entry name" value="CdaA"/>
</dbReference>
<dbReference type="InterPro" id="IPR014046">
    <property type="entry name" value="C-di-AMP_synthase"/>
</dbReference>
<dbReference type="EC" id="2.7.7.85" evidence="10"/>
<comment type="subunit">
    <text evidence="10">Probably a homodimer.</text>
</comment>
<evidence type="ECO:0000259" key="11">
    <source>
        <dbReference type="PROSITE" id="PS51794"/>
    </source>
</evidence>
<comment type="caution">
    <text evidence="10">Lacks conserved residue(s) required for the propagation of feature annotation.</text>
</comment>
<dbReference type="GO" id="GO:0005524">
    <property type="term" value="F:ATP binding"/>
    <property type="evidence" value="ECO:0007669"/>
    <property type="project" value="UniProtKB-UniRule"/>
</dbReference>
<dbReference type="HAMAP" id="MF_01499">
    <property type="entry name" value="DacA"/>
    <property type="match status" value="1"/>
</dbReference>
<comment type="similarity">
    <text evidence="10">Belongs to the adenylate cyclase family. DacA/CdaA subfamily.</text>
</comment>
<reference evidence="12 13" key="1">
    <citation type="submission" date="2016-11" db="EMBL/GenBank/DDBJ databases">
        <authorList>
            <person name="Jaros S."/>
            <person name="Januszkiewicz K."/>
            <person name="Wedrychowicz H."/>
        </authorList>
    </citation>
    <scope>NUCLEOTIDE SEQUENCE [LARGE SCALE GENOMIC DNA]</scope>
    <source>
        <strain evidence="12 13">DSM 8605</strain>
    </source>
</reference>
<evidence type="ECO:0000256" key="9">
    <source>
        <dbReference type="ARBA" id="ARBA00023136"/>
    </source>
</evidence>
<gene>
    <name evidence="10" type="primary">dacA</name>
    <name evidence="12" type="ORF">SAMN02745207_01472</name>
</gene>
<name>A0A1M5TSU6_9CLOT</name>
<dbReference type="PANTHER" id="PTHR34185:SF1">
    <property type="entry name" value="DIADENYLATE CYCLASE"/>
    <property type="match status" value="1"/>
</dbReference>
<evidence type="ECO:0000256" key="2">
    <source>
        <dbReference type="ARBA" id="ARBA00022475"/>
    </source>
</evidence>
<evidence type="ECO:0000256" key="6">
    <source>
        <dbReference type="ARBA" id="ARBA00022741"/>
    </source>
</evidence>
<evidence type="ECO:0000256" key="3">
    <source>
        <dbReference type="ARBA" id="ARBA00022679"/>
    </source>
</evidence>
<keyword evidence="4 10" id="KW-0812">Transmembrane</keyword>